<dbReference type="STRING" id="716816.BST96_11850"/>
<reference evidence="3 4" key="1">
    <citation type="submission" date="2016-11" db="EMBL/GenBank/DDBJ databases">
        <title>Trade-off between light-utilization and light-protection in marine flavobacteria.</title>
        <authorList>
            <person name="Kumagai Y."/>
        </authorList>
    </citation>
    <scope>NUCLEOTIDE SEQUENCE [LARGE SCALE GENOMIC DNA]</scope>
    <source>
        <strain evidence="3 4">NBRC 107125</strain>
    </source>
</reference>
<dbReference type="PANTHER" id="PTHR41532:SF1">
    <property type="entry name" value="FIXS PROTEIN"/>
    <property type="match status" value="1"/>
</dbReference>
<evidence type="ECO:0000256" key="2">
    <source>
        <dbReference type="SAM" id="Phobius"/>
    </source>
</evidence>
<protein>
    <submittedName>
        <fullName evidence="3">Cytochrome oxidase maturation protein, cbb3-type</fullName>
    </submittedName>
</protein>
<keyword evidence="2" id="KW-0472">Membrane</keyword>
<dbReference type="PANTHER" id="PTHR41532">
    <property type="entry name" value="FIXS PROTEIN"/>
    <property type="match status" value="1"/>
</dbReference>
<dbReference type="EMBL" id="CP019343">
    <property type="protein sequence ID" value="ARN74750.1"/>
    <property type="molecule type" value="Genomic_DNA"/>
</dbReference>
<feature type="compositionally biased region" description="Polar residues" evidence="1">
    <location>
        <begin position="55"/>
        <end position="67"/>
    </location>
</feature>
<feature type="transmembrane region" description="Helical" evidence="2">
    <location>
        <begin position="6"/>
        <end position="26"/>
    </location>
</feature>
<dbReference type="RefSeq" id="WP_085758909.1">
    <property type="nucleotide sequence ID" value="NZ_CP019343.1"/>
</dbReference>
<proteinExistence type="predicted"/>
<keyword evidence="2" id="KW-1133">Transmembrane helix</keyword>
<keyword evidence="2" id="KW-0812">Transmembrane</keyword>
<keyword evidence="4" id="KW-1185">Reference proteome</keyword>
<dbReference type="InterPro" id="IPR004714">
    <property type="entry name" value="Cyt_oxidase_maturation_cbb3"/>
</dbReference>
<sequence>MDSIYILVPIAIVFTVIAVAAFFWAVNNRQYDDLDASAHSILFDDDAGHSEKKPSSSTVNTTKAADE</sequence>
<gene>
    <name evidence="3" type="ORF">BST96_11850</name>
</gene>
<evidence type="ECO:0000313" key="3">
    <source>
        <dbReference type="EMBL" id="ARN74750.1"/>
    </source>
</evidence>
<dbReference type="NCBIfam" id="TIGR00847">
    <property type="entry name" value="ccoS"/>
    <property type="match status" value="1"/>
</dbReference>
<organism evidence="3 4">
    <name type="scientific">Oceanicoccus sagamiensis</name>
    <dbReference type="NCBI Taxonomy" id="716816"/>
    <lineage>
        <taxon>Bacteria</taxon>
        <taxon>Pseudomonadati</taxon>
        <taxon>Pseudomonadota</taxon>
        <taxon>Gammaproteobacteria</taxon>
        <taxon>Cellvibrionales</taxon>
        <taxon>Spongiibacteraceae</taxon>
        <taxon>Oceanicoccus</taxon>
    </lineage>
</organism>
<evidence type="ECO:0000313" key="4">
    <source>
        <dbReference type="Proteomes" id="UP000193450"/>
    </source>
</evidence>
<evidence type="ECO:0000256" key="1">
    <source>
        <dbReference type="SAM" id="MobiDB-lite"/>
    </source>
</evidence>
<dbReference type="Pfam" id="PF03597">
    <property type="entry name" value="FixS"/>
    <property type="match status" value="1"/>
</dbReference>
<dbReference type="KEGG" id="osg:BST96_11850"/>
<dbReference type="AlphaFoldDB" id="A0A1X9N9L5"/>
<dbReference type="OrthoDB" id="9802763at2"/>
<accession>A0A1X9N9L5</accession>
<name>A0A1X9N9L5_9GAMM</name>
<dbReference type="Proteomes" id="UP000193450">
    <property type="component" value="Chromosome"/>
</dbReference>
<feature type="region of interest" description="Disordered" evidence="1">
    <location>
        <begin position="45"/>
        <end position="67"/>
    </location>
</feature>